<feature type="binding site" evidence="2">
    <location>
        <position position="130"/>
    </location>
    <ligand>
        <name>Mn(2+)</name>
        <dbReference type="ChEBI" id="CHEBI:29035"/>
        <label>2</label>
    </ligand>
</feature>
<dbReference type="InterPro" id="IPR011650">
    <property type="entry name" value="Peptidase_M20_dimer"/>
</dbReference>
<dbReference type="GO" id="GO:0046872">
    <property type="term" value="F:metal ion binding"/>
    <property type="evidence" value="ECO:0007669"/>
    <property type="project" value="UniProtKB-KW"/>
</dbReference>
<dbReference type="GO" id="GO:0050118">
    <property type="term" value="F:N-acetyldiaminopimelate deacetylase activity"/>
    <property type="evidence" value="ECO:0007669"/>
    <property type="project" value="UniProtKB-ARBA"/>
</dbReference>
<dbReference type="Gene3D" id="3.30.70.360">
    <property type="match status" value="1"/>
</dbReference>
<dbReference type="PIRSF" id="PIRSF005962">
    <property type="entry name" value="Pept_M20D_amidohydro"/>
    <property type="match status" value="1"/>
</dbReference>
<dbReference type="Pfam" id="PF07687">
    <property type="entry name" value="M20_dimer"/>
    <property type="match status" value="1"/>
</dbReference>
<dbReference type="NCBIfam" id="TIGR01891">
    <property type="entry name" value="amidohydrolases"/>
    <property type="match status" value="1"/>
</dbReference>
<dbReference type="PANTHER" id="PTHR11014">
    <property type="entry name" value="PEPTIDASE M20 FAMILY MEMBER"/>
    <property type="match status" value="1"/>
</dbReference>
<evidence type="ECO:0000259" key="3">
    <source>
        <dbReference type="Pfam" id="PF07687"/>
    </source>
</evidence>
<proteinExistence type="predicted"/>
<dbReference type="InterPro" id="IPR036264">
    <property type="entry name" value="Bact_exopeptidase_dim_dom"/>
</dbReference>
<dbReference type="SUPFAM" id="SSF55031">
    <property type="entry name" value="Bacterial exopeptidase dimerisation domain"/>
    <property type="match status" value="1"/>
</dbReference>
<feature type="binding site" evidence="2">
    <location>
        <position position="132"/>
    </location>
    <ligand>
        <name>Mn(2+)</name>
        <dbReference type="ChEBI" id="CHEBI:29035"/>
        <label>2</label>
    </ligand>
</feature>
<keyword evidence="2" id="KW-0479">Metal-binding</keyword>
<keyword evidence="5" id="KW-1185">Reference proteome</keyword>
<organism evidence="4 5">
    <name type="scientific">Chitinophaga agrisoli</name>
    <dbReference type="NCBI Taxonomy" id="2607653"/>
    <lineage>
        <taxon>Bacteria</taxon>
        <taxon>Pseudomonadati</taxon>
        <taxon>Bacteroidota</taxon>
        <taxon>Chitinophagia</taxon>
        <taxon>Chitinophagales</taxon>
        <taxon>Chitinophagaceae</taxon>
        <taxon>Chitinophaga</taxon>
    </lineage>
</organism>
<comment type="cofactor">
    <cofactor evidence="2">
        <name>Mn(2+)</name>
        <dbReference type="ChEBI" id="CHEBI:29035"/>
    </cofactor>
    <text evidence="2">The Mn(2+) ion enhances activity.</text>
</comment>
<dbReference type="InterPro" id="IPR017439">
    <property type="entry name" value="Amidohydrolase"/>
</dbReference>
<keyword evidence="1 4" id="KW-0378">Hydrolase</keyword>
<protein>
    <submittedName>
        <fullName evidence="4">Amidohydrolase</fullName>
    </submittedName>
</protein>
<evidence type="ECO:0000256" key="1">
    <source>
        <dbReference type="ARBA" id="ARBA00022801"/>
    </source>
</evidence>
<accession>A0A5B2VMA7</accession>
<evidence type="ECO:0000256" key="2">
    <source>
        <dbReference type="PIRSR" id="PIRSR005962-1"/>
    </source>
</evidence>
<dbReference type="Gene3D" id="3.40.630.10">
    <property type="entry name" value="Zn peptidases"/>
    <property type="match status" value="1"/>
</dbReference>
<dbReference type="EMBL" id="VUOC01000004">
    <property type="protein sequence ID" value="KAA2239319.1"/>
    <property type="molecule type" value="Genomic_DNA"/>
</dbReference>
<evidence type="ECO:0000313" key="5">
    <source>
        <dbReference type="Proteomes" id="UP000324611"/>
    </source>
</evidence>
<feature type="binding site" evidence="2">
    <location>
        <position position="166"/>
    </location>
    <ligand>
        <name>Mn(2+)</name>
        <dbReference type="ChEBI" id="CHEBI:29035"/>
        <label>2</label>
    </ligand>
</feature>
<gene>
    <name evidence="4" type="ORF">F0L74_24245</name>
</gene>
<evidence type="ECO:0000313" key="4">
    <source>
        <dbReference type="EMBL" id="KAA2239319.1"/>
    </source>
</evidence>
<dbReference type="GO" id="GO:0019877">
    <property type="term" value="P:diaminopimelate biosynthetic process"/>
    <property type="evidence" value="ECO:0007669"/>
    <property type="project" value="UniProtKB-ARBA"/>
</dbReference>
<dbReference type="FunFam" id="3.30.70.360:FF:000001">
    <property type="entry name" value="N-acetyldiaminopimelate deacetylase"/>
    <property type="match status" value="1"/>
</dbReference>
<reference evidence="4 5" key="1">
    <citation type="submission" date="2019-09" db="EMBL/GenBank/DDBJ databases">
        <title>Chitinophaga ginsengihumi sp. nov., isolated from soil of ginseng rhizosphere.</title>
        <authorList>
            <person name="Lee J."/>
        </authorList>
    </citation>
    <scope>NUCLEOTIDE SEQUENCE [LARGE SCALE GENOMIC DNA]</scope>
    <source>
        <strain evidence="4 5">BN140078</strain>
    </source>
</reference>
<sequence length="428" mass="46159">MKKHLLVLLWLIAPVLVFAQLKELDQRIAGVKDSVIAWRRSIHQHPELSNREYHTAAFVAEHLKKLGLEVQTGIGKTGVVGILKGGKPGPVVALRADMDALPVYERGTLAFKSTDSAEYLGQRVPVMHACGHDSHIAILLGTAEVLSSLKKDVPGTVKFIFQPAEEGPPGEEEGGAPLMIKEGVMDNPKVDAIFGLHINSQTPIGKIKYKSGAEMASSDWFTVTVKGKQSHGSQPWSGIDPVVVAAQIIQGFQTIVSRQAELTKAPVVITVGKIHSGVRSNIIPEELVMEGTIRTLDSKMQQQVHERMKLMATNIAAASGATATVSIDTKTKVTYNDPTLVKRMAPSLEAAAGKDNVSETEWTTGAEDFSFFGDKAPAFFFFLGGMPAGQDPAKAAAHHTPDFYIDDAKLDVGVKAFCQLVFDYGKKG</sequence>
<name>A0A5B2VMA7_9BACT</name>
<comment type="caution">
    <text evidence="4">The sequence shown here is derived from an EMBL/GenBank/DDBJ whole genome shotgun (WGS) entry which is preliminary data.</text>
</comment>
<reference evidence="4 5" key="2">
    <citation type="submission" date="2019-09" db="EMBL/GenBank/DDBJ databases">
        <authorList>
            <person name="Jin C."/>
        </authorList>
    </citation>
    <scope>NUCLEOTIDE SEQUENCE [LARGE SCALE GENOMIC DNA]</scope>
    <source>
        <strain evidence="4 5">BN140078</strain>
    </source>
</reference>
<feature type="domain" description="Peptidase M20 dimerisation" evidence="3">
    <location>
        <begin position="218"/>
        <end position="314"/>
    </location>
</feature>
<dbReference type="PANTHER" id="PTHR11014:SF63">
    <property type="entry name" value="METALLOPEPTIDASE, PUTATIVE (AFU_ORTHOLOGUE AFUA_6G09600)-RELATED"/>
    <property type="match status" value="1"/>
</dbReference>
<feature type="binding site" evidence="2">
    <location>
        <position position="399"/>
    </location>
    <ligand>
        <name>Mn(2+)</name>
        <dbReference type="ChEBI" id="CHEBI:29035"/>
        <label>2</label>
    </ligand>
</feature>
<dbReference type="Proteomes" id="UP000324611">
    <property type="component" value="Unassembled WGS sequence"/>
</dbReference>
<dbReference type="Pfam" id="PF01546">
    <property type="entry name" value="Peptidase_M20"/>
    <property type="match status" value="1"/>
</dbReference>
<dbReference type="InterPro" id="IPR002933">
    <property type="entry name" value="Peptidase_M20"/>
</dbReference>
<dbReference type="SUPFAM" id="SSF53187">
    <property type="entry name" value="Zn-dependent exopeptidases"/>
    <property type="match status" value="1"/>
</dbReference>
<dbReference type="RefSeq" id="WP_149840498.1">
    <property type="nucleotide sequence ID" value="NZ_VUOC01000004.1"/>
</dbReference>
<keyword evidence="2" id="KW-0464">Manganese</keyword>
<dbReference type="AlphaFoldDB" id="A0A5B2VMA7"/>
<feature type="binding site" evidence="2">
    <location>
        <position position="197"/>
    </location>
    <ligand>
        <name>Mn(2+)</name>
        <dbReference type="ChEBI" id="CHEBI:29035"/>
        <label>2</label>
    </ligand>
</feature>